<dbReference type="SUPFAM" id="SSF52540">
    <property type="entry name" value="P-loop containing nucleoside triphosphate hydrolases"/>
    <property type="match status" value="1"/>
</dbReference>
<gene>
    <name evidence="5" type="primary">coaE</name>
    <name evidence="7" type="ORF">FPL22_01265</name>
</gene>
<comment type="function">
    <text evidence="5">Catalyzes the phosphorylation of the 3'-hydroxyl group of dephosphocoenzyme A to form coenzyme A.</text>
</comment>
<dbReference type="GO" id="GO:0005524">
    <property type="term" value="F:ATP binding"/>
    <property type="evidence" value="ECO:0007669"/>
    <property type="project" value="UniProtKB-UniRule"/>
</dbReference>
<dbReference type="PROSITE" id="PS51219">
    <property type="entry name" value="DPCK"/>
    <property type="match status" value="1"/>
</dbReference>
<evidence type="ECO:0000256" key="1">
    <source>
        <dbReference type="ARBA" id="ARBA00009018"/>
    </source>
</evidence>
<keyword evidence="4 5" id="KW-0173">Coenzyme A biosynthesis</keyword>
<evidence type="ECO:0000256" key="6">
    <source>
        <dbReference type="NCBIfam" id="TIGR00152"/>
    </source>
</evidence>
<comment type="catalytic activity">
    <reaction evidence="5">
        <text>3'-dephospho-CoA + ATP = ADP + CoA + H(+)</text>
        <dbReference type="Rhea" id="RHEA:18245"/>
        <dbReference type="ChEBI" id="CHEBI:15378"/>
        <dbReference type="ChEBI" id="CHEBI:30616"/>
        <dbReference type="ChEBI" id="CHEBI:57287"/>
        <dbReference type="ChEBI" id="CHEBI:57328"/>
        <dbReference type="ChEBI" id="CHEBI:456216"/>
        <dbReference type="EC" id="2.7.1.24"/>
    </reaction>
</comment>
<sequence length="193" mass="21682">MILGITGGMGGGKSTAMRFFEEAGFRRIDSDRIVREDLLTDPAVVGLIKAKFPDVVNAQNEVQRAELARYVFGNDEDRVWLEKLLHPMVYNRWQELMAADPAADWAIETPLLFEQGLENWFDFTVCVSTSSANQLVRLIERGIPQSLAEQRISKQLPLAQKLEKADFILSNDGTPEALRLQVNHLAARLSGVR</sequence>
<dbReference type="Gene3D" id="3.40.50.300">
    <property type="entry name" value="P-loop containing nucleotide triphosphate hydrolases"/>
    <property type="match status" value="1"/>
</dbReference>
<dbReference type="EC" id="2.7.1.24" evidence="5 6"/>
<evidence type="ECO:0000256" key="5">
    <source>
        <dbReference type="HAMAP-Rule" id="MF_00376"/>
    </source>
</evidence>
<dbReference type="CDD" id="cd02022">
    <property type="entry name" value="DPCK"/>
    <property type="match status" value="1"/>
</dbReference>
<proteinExistence type="inferred from homology"/>
<comment type="pathway">
    <text evidence="5">Cofactor biosynthesis; coenzyme A biosynthesis; CoA from (R)-pantothenate: step 5/5.</text>
</comment>
<comment type="caution">
    <text evidence="7">The sequence shown here is derived from an EMBL/GenBank/DDBJ whole genome shotgun (WGS) entry which is preliminary data.</text>
</comment>
<accession>A0A556QMU7</accession>
<dbReference type="PANTHER" id="PTHR10695:SF46">
    <property type="entry name" value="BIFUNCTIONAL COENZYME A SYNTHASE-RELATED"/>
    <property type="match status" value="1"/>
</dbReference>
<keyword evidence="5 7" id="KW-0418">Kinase</keyword>
<dbReference type="HAMAP" id="MF_00376">
    <property type="entry name" value="Dephospho_CoA_kinase"/>
    <property type="match status" value="1"/>
</dbReference>
<keyword evidence="5" id="KW-0963">Cytoplasm</keyword>
<comment type="similarity">
    <text evidence="1 5">Belongs to the CoaE family.</text>
</comment>
<dbReference type="AlphaFoldDB" id="A0A556QMU7"/>
<dbReference type="UniPathway" id="UPA00241">
    <property type="reaction ID" value="UER00356"/>
</dbReference>
<dbReference type="RefSeq" id="WP_144228310.1">
    <property type="nucleotide sequence ID" value="NZ_CBCRVV010000001.1"/>
</dbReference>
<dbReference type="Pfam" id="PF01121">
    <property type="entry name" value="CoaE"/>
    <property type="match status" value="1"/>
</dbReference>
<keyword evidence="5 7" id="KW-0808">Transferase</keyword>
<organism evidence="7 8">
    <name type="scientific">Rariglobus hedericola</name>
    <dbReference type="NCBI Taxonomy" id="2597822"/>
    <lineage>
        <taxon>Bacteria</taxon>
        <taxon>Pseudomonadati</taxon>
        <taxon>Verrucomicrobiota</taxon>
        <taxon>Opitutia</taxon>
        <taxon>Opitutales</taxon>
        <taxon>Opitutaceae</taxon>
        <taxon>Rariglobus</taxon>
    </lineage>
</organism>
<evidence type="ECO:0000256" key="4">
    <source>
        <dbReference type="ARBA" id="ARBA00022993"/>
    </source>
</evidence>
<comment type="subcellular location">
    <subcellularLocation>
        <location evidence="5">Cytoplasm</location>
    </subcellularLocation>
</comment>
<evidence type="ECO:0000313" key="7">
    <source>
        <dbReference type="EMBL" id="TSJ77969.1"/>
    </source>
</evidence>
<dbReference type="InterPro" id="IPR027417">
    <property type="entry name" value="P-loop_NTPase"/>
</dbReference>
<dbReference type="NCBIfam" id="TIGR00152">
    <property type="entry name" value="dephospho-CoA kinase"/>
    <property type="match status" value="1"/>
</dbReference>
<name>A0A556QMU7_9BACT</name>
<dbReference type="GO" id="GO:0015937">
    <property type="term" value="P:coenzyme A biosynthetic process"/>
    <property type="evidence" value="ECO:0007669"/>
    <property type="project" value="UniProtKB-UniRule"/>
</dbReference>
<evidence type="ECO:0000256" key="2">
    <source>
        <dbReference type="ARBA" id="ARBA00022741"/>
    </source>
</evidence>
<dbReference type="GO" id="GO:0004140">
    <property type="term" value="F:dephospho-CoA kinase activity"/>
    <property type="evidence" value="ECO:0007669"/>
    <property type="project" value="UniProtKB-UniRule"/>
</dbReference>
<protein>
    <recommendedName>
        <fullName evidence="5 6">Dephospho-CoA kinase</fullName>
        <ecNumber evidence="5 6">2.7.1.24</ecNumber>
    </recommendedName>
    <alternativeName>
        <fullName evidence="5">Dephosphocoenzyme A kinase</fullName>
    </alternativeName>
</protein>
<feature type="binding site" evidence="5">
    <location>
        <begin position="10"/>
        <end position="15"/>
    </location>
    <ligand>
        <name>ATP</name>
        <dbReference type="ChEBI" id="CHEBI:30616"/>
    </ligand>
</feature>
<keyword evidence="3 5" id="KW-0067">ATP-binding</keyword>
<keyword evidence="2 5" id="KW-0547">Nucleotide-binding</keyword>
<evidence type="ECO:0000256" key="3">
    <source>
        <dbReference type="ARBA" id="ARBA00022840"/>
    </source>
</evidence>
<evidence type="ECO:0000313" key="8">
    <source>
        <dbReference type="Proteomes" id="UP000315648"/>
    </source>
</evidence>
<reference evidence="7 8" key="1">
    <citation type="submission" date="2019-07" db="EMBL/GenBank/DDBJ databases">
        <title>Description of 53C-WASEF.</title>
        <authorList>
            <person name="Pitt A."/>
            <person name="Hahn M.W."/>
        </authorList>
    </citation>
    <scope>NUCLEOTIDE SEQUENCE [LARGE SCALE GENOMIC DNA]</scope>
    <source>
        <strain evidence="7 8">53C-WASEF</strain>
    </source>
</reference>
<dbReference type="InterPro" id="IPR001977">
    <property type="entry name" value="Depp_CoAkinase"/>
</dbReference>
<dbReference type="OrthoDB" id="9812943at2"/>
<dbReference type="GO" id="GO:0005737">
    <property type="term" value="C:cytoplasm"/>
    <property type="evidence" value="ECO:0007669"/>
    <property type="project" value="UniProtKB-SubCell"/>
</dbReference>
<dbReference type="Proteomes" id="UP000315648">
    <property type="component" value="Unassembled WGS sequence"/>
</dbReference>
<keyword evidence="8" id="KW-1185">Reference proteome</keyword>
<dbReference type="EMBL" id="VMBG01000001">
    <property type="protein sequence ID" value="TSJ77969.1"/>
    <property type="molecule type" value="Genomic_DNA"/>
</dbReference>
<dbReference type="PANTHER" id="PTHR10695">
    <property type="entry name" value="DEPHOSPHO-COA KINASE-RELATED"/>
    <property type="match status" value="1"/>
</dbReference>